<dbReference type="AlphaFoldDB" id="A0A158KQU2"/>
<gene>
    <name evidence="1" type="ORF">AWB67_06431</name>
</gene>
<organism evidence="1 2">
    <name type="scientific">Caballeronia terrestris</name>
    <dbReference type="NCBI Taxonomy" id="1226301"/>
    <lineage>
        <taxon>Bacteria</taxon>
        <taxon>Pseudomonadati</taxon>
        <taxon>Pseudomonadota</taxon>
        <taxon>Betaproteobacteria</taxon>
        <taxon>Burkholderiales</taxon>
        <taxon>Burkholderiaceae</taxon>
        <taxon>Caballeronia</taxon>
    </lineage>
</organism>
<keyword evidence="2" id="KW-1185">Reference proteome</keyword>
<evidence type="ECO:0000313" key="2">
    <source>
        <dbReference type="Proteomes" id="UP000054925"/>
    </source>
</evidence>
<comment type="caution">
    <text evidence="1">The sequence shown here is derived from an EMBL/GenBank/DDBJ whole genome shotgun (WGS) entry which is preliminary data.</text>
</comment>
<dbReference type="Proteomes" id="UP000054925">
    <property type="component" value="Unassembled WGS sequence"/>
</dbReference>
<proteinExistence type="predicted"/>
<sequence>MTEDQRDAVSIVYGLHSTHADDQITCAICKTTAYQFSKDALGWDWFTGFLDETAHFCPDCRVRHWSFITTLRGLASSHPILRPAHSLMQARDQYLSAVKIR</sequence>
<protein>
    <submittedName>
        <fullName evidence="1">Uncharacterized protein</fullName>
    </submittedName>
</protein>
<accession>A0A158KQU2</accession>
<dbReference type="EMBL" id="FCOL02000099">
    <property type="protein sequence ID" value="SAL83526.1"/>
    <property type="molecule type" value="Genomic_DNA"/>
</dbReference>
<name>A0A158KQU2_9BURK</name>
<dbReference type="RefSeq" id="WP_087660075.1">
    <property type="nucleotide sequence ID" value="NZ_FCOL02000099.1"/>
</dbReference>
<evidence type="ECO:0000313" key="1">
    <source>
        <dbReference type="EMBL" id="SAL83526.1"/>
    </source>
</evidence>
<reference evidence="1" key="1">
    <citation type="submission" date="2016-01" db="EMBL/GenBank/DDBJ databases">
        <authorList>
            <person name="Peeters C."/>
        </authorList>
    </citation>
    <scope>NUCLEOTIDE SEQUENCE [LARGE SCALE GENOMIC DNA]</scope>
    <source>
        <strain evidence="1">LMG 22937</strain>
    </source>
</reference>